<gene>
    <name evidence="13" type="ORF">LUCI_3963</name>
</gene>
<keyword evidence="4" id="KW-0028">Amino-acid biosynthesis</keyword>
<reference evidence="13 14" key="1">
    <citation type="submission" date="2018-06" db="EMBL/GenBank/DDBJ databases">
        <authorList>
            <person name="Strepis N."/>
        </authorList>
    </citation>
    <scope>NUCLEOTIDE SEQUENCE [LARGE SCALE GENOMIC DNA]</scope>
    <source>
        <strain evidence="13">LUCI</strain>
    </source>
</reference>
<dbReference type="SUPFAM" id="SSF51730">
    <property type="entry name" value="FAD-linked oxidoreductase"/>
    <property type="match status" value="1"/>
</dbReference>
<keyword evidence="7 12" id="KW-0560">Oxidoreductase</keyword>
<evidence type="ECO:0000313" key="14">
    <source>
        <dbReference type="Proteomes" id="UP000277811"/>
    </source>
</evidence>
<dbReference type="InterPro" id="IPR029041">
    <property type="entry name" value="FAD-linked_oxidoreductase-like"/>
</dbReference>
<organism evidence="13 14">
    <name type="scientific">Lucifera butyrica</name>
    <dbReference type="NCBI Taxonomy" id="1351585"/>
    <lineage>
        <taxon>Bacteria</taxon>
        <taxon>Bacillati</taxon>
        <taxon>Bacillota</taxon>
        <taxon>Negativicutes</taxon>
        <taxon>Veillonellales</taxon>
        <taxon>Veillonellaceae</taxon>
        <taxon>Lucifera</taxon>
    </lineage>
</organism>
<dbReference type="AlphaFoldDB" id="A0A498RCE5"/>
<accession>A0A498RCE5</accession>
<dbReference type="GO" id="GO:0106312">
    <property type="term" value="F:methylenetetrahydrofolate reductase (NADH) activity"/>
    <property type="evidence" value="ECO:0007669"/>
    <property type="project" value="UniProtKB-EC"/>
</dbReference>
<dbReference type="NCBIfam" id="TIGR00676">
    <property type="entry name" value="fadh2"/>
    <property type="match status" value="1"/>
</dbReference>
<dbReference type="CDD" id="cd00537">
    <property type="entry name" value="MTHFR"/>
    <property type="match status" value="1"/>
</dbReference>
<dbReference type="PANTHER" id="PTHR45754">
    <property type="entry name" value="METHYLENETETRAHYDROFOLATE REDUCTASE"/>
    <property type="match status" value="1"/>
</dbReference>
<evidence type="ECO:0000256" key="10">
    <source>
        <dbReference type="ARBA" id="ARBA00034478"/>
    </source>
</evidence>
<dbReference type="EC" id="1.5.1.54" evidence="12"/>
<proteinExistence type="inferred from homology"/>
<keyword evidence="9" id="KW-0486">Methionine biosynthesis</keyword>
<comment type="catalytic activity">
    <reaction evidence="11">
        <text>(6S)-5-methyl-5,6,7,8-tetrahydrofolate + NAD(+) = (6R)-5,10-methylene-5,6,7,8-tetrahydrofolate + NADH + H(+)</text>
        <dbReference type="Rhea" id="RHEA:19821"/>
        <dbReference type="ChEBI" id="CHEBI:15378"/>
        <dbReference type="ChEBI" id="CHEBI:15636"/>
        <dbReference type="ChEBI" id="CHEBI:18608"/>
        <dbReference type="ChEBI" id="CHEBI:57540"/>
        <dbReference type="ChEBI" id="CHEBI:57945"/>
        <dbReference type="EC" id="1.5.1.54"/>
    </reaction>
    <physiologicalReaction direction="right-to-left" evidence="11">
        <dbReference type="Rhea" id="RHEA:19823"/>
    </physiologicalReaction>
</comment>
<dbReference type="Pfam" id="PF02219">
    <property type="entry name" value="MTHFR"/>
    <property type="match status" value="1"/>
</dbReference>
<dbReference type="GO" id="GO:0071949">
    <property type="term" value="F:FAD binding"/>
    <property type="evidence" value="ECO:0007669"/>
    <property type="project" value="TreeGrafter"/>
</dbReference>
<dbReference type="GO" id="GO:0035999">
    <property type="term" value="P:tetrahydrofolate interconversion"/>
    <property type="evidence" value="ECO:0007669"/>
    <property type="project" value="UniProtKB-UniPathway"/>
</dbReference>
<evidence type="ECO:0000256" key="2">
    <source>
        <dbReference type="ARBA" id="ARBA00004777"/>
    </source>
</evidence>
<keyword evidence="14" id="KW-1185">Reference proteome</keyword>
<comment type="cofactor">
    <cofactor evidence="1 12">
        <name>FAD</name>
        <dbReference type="ChEBI" id="CHEBI:57692"/>
    </cofactor>
</comment>
<comment type="similarity">
    <text evidence="3 12">Belongs to the methylenetetrahydrofolate reductase family.</text>
</comment>
<dbReference type="GO" id="GO:0005829">
    <property type="term" value="C:cytosol"/>
    <property type="evidence" value="ECO:0007669"/>
    <property type="project" value="InterPro"/>
</dbReference>
<keyword evidence="6 12" id="KW-0274">FAD</keyword>
<evidence type="ECO:0000256" key="1">
    <source>
        <dbReference type="ARBA" id="ARBA00001974"/>
    </source>
</evidence>
<protein>
    <recommendedName>
        <fullName evidence="12">Methylenetetrahydrofolate reductase</fullName>
        <ecNumber evidence="12">1.5.1.54</ecNumber>
    </recommendedName>
</protein>
<sequence>MQIHSLFGSGKAVVSFEIFPPKPNYSLDTIFATLDGLKELKPDFISVTYGAGGSSTERSIEIADKVKNEYHIETLAHLTCVGSTRGDIEKVLNRFSNHNIENVLALRGDPPQGQAGFAASNPGYKYAGDLVAHIKERTDFCVAAAAYPEGHLECPDLNVHFSHLKAKVDQGVDFLITQLFFDNNIFFTFLDKARAQGIYCPVVVGIMPVLNAAQIKRMTSLCGASVPDGLQRILEKYANSAADMEKAGIEYACRQINNLLENHADGIHLYTMNKAEQARIIMHQTGLR</sequence>
<keyword evidence="8" id="KW-0520">NAD</keyword>
<dbReference type="Gene3D" id="3.20.20.220">
    <property type="match status" value="1"/>
</dbReference>
<evidence type="ECO:0000256" key="11">
    <source>
        <dbReference type="ARBA" id="ARBA00048628"/>
    </source>
</evidence>
<dbReference type="EMBL" id="UPPP01000094">
    <property type="protein sequence ID" value="VBB08685.1"/>
    <property type="molecule type" value="Genomic_DNA"/>
</dbReference>
<dbReference type="GO" id="GO:0009086">
    <property type="term" value="P:methionine biosynthetic process"/>
    <property type="evidence" value="ECO:0007669"/>
    <property type="project" value="UniProtKB-KW"/>
</dbReference>
<evidence type="ECO:0000256" key="8">
    <source>
        <dbReference type="ARBA" id="ARBA00023027"/>
    </source>
</evidence>
<evidence type="ECO:0000256" key="12">
    <source>
        <dbReference type="RuleBase" id="RU003862"/>
    </source>
</evidence>
<dbReference type="RefSeq" id="WP_207858117.1">
    <property type="nucleotide sequence ID" value="NZ_UPPP01000094.1"/>
</dbReference>
<name>A0A498RCE5_9FIRM</name>
<evidence type="ECO:0000256" key="7">
    <source>
        <dbReference type="ARBA" id="ARBA00023002"/>
    </source>
</evidence>
<dbReference type="PANTHER" id="PTHR45754:SF3">
    <property type="entry name" value="METHYLENETETRAHYDROFOLATE REDUCTASE (NADPH)"/>
    <property type="match status" value="1"/>
</dbReference>
<evidence type="ECO:0000256" key="3">
    <source>
        <dbReference type="ARBA" id="ARBA00006743"/>
    </source>
</evidence>
<evidence type="ECO:0000313" key="13">
    <source>
        <dbReference type="EMBL" id="VBB08685.1"/>
    </source>
</evidence>
<comment type="pathway">
    <text evidence="2 12">One-carbon metabolism; tetrahydrofolate interconversion.</text>
</comment>
<dbReference type="InterPro" id="IPR003171">
    <property type="entry name" value="Mehydrof_redctse-like"/>
</dbReference>
<evidence type="ECO:0000256" key="5">
    <source>
        <dbReference type="ARBA" id="ARBA00022630"/>
    </source>
</evidence>
<dbReference type="Proteomes" id="UP000277811">
    <property type="component" value="Unassembled WGS sequence"/>
</dbReference>
<keyword evidence="5 12" id="KW-0285">Flavoprotein</keyword>
<evidence type="ECO:0000256" key="6">
    <source>
        <dbReference type="ARBA" id="ARBA00022827"/>
    </source>
</evidence>
<evidence type="ECO:0000256" key="4">
    <source>
        <dbReference type="ARBA" id="ARBA00022605"/>
    </source>
</evidence>
<dbReference type="InterPro" id="IPR004620">
    <property type="entry name" value="MTHF_reductase_bac"/>
</dbReference>
<dbReference type="UniPathway" id="UPA00193"/>
<comment type="pathway">
    <text evidence="10">Amino-acid biosynthesis; L-methionine biosynthesis via de novo pathway.</text>
</comment>
<evidence type="ECO:0000256" key="9">
    <source>
        <dbReference type="ARBA" id="ARBA00023167"/>
    </source>
</evidence>